<sequence length="681" mass="76124">MGFTSFTVNSIVNQEPTSTVLMDQYTPSSTELTAETGNSTYNNGSSSSYSNGNTFIGSTPSTILFFIAVSVGVIIGLLFVFFTIRYFIRSKYGVLPTPLADRGIRRRNSGDFGNGNNGSAGGGATGVRFGRFSRFGVVQDPFTSSIINIRSAGTVSDVNREISAATAANASRSLLLSLDLYTHIFTNPDIQQRIHFLRTHDLISNLTESNLNSGIHGGRGRRRRRQRRRFSKMKKLTMEEVEKLFPQKTYYEWLHGGKERDAQIREGQIKEEEEEDESLQNQYDTLENNLGAVGGIVTVTDEDNSLNTLHTAQEQLDYNSDKTMEMKNISGIERRRVVSEDGFGVIDGERTYTGISRQATWNDNNNNLVSTQDNYQNEVVVEKEEEEEEKEKEEKDNDEAENEKRSLHFDSGSCAICLELIDSEEIVRGLICGHVFHASCLDPWLTKRRACCPMCKRDYLFKRDYNQGGTSGGDNGEGNGNHSNIRNNSRNGVDEEGEAEDGGGGGDENEDDDDEEDDDITFALEELQNNTTLQALIQDLLPLSDRAELVLGNPRYQNMHLEERARERARAKYGGFFKRIWWRIIGITREDLFHWSILTIAREEDVLGASSNVNANVNANLNLNVNANATGENGAEGNASRLNTGETFQTGSDVSRTNENEDHQLNTNNNANDRAFVENRV</sequence>
<dbReference type="OMA" id="KRDYFFK"/>
<dbReference type="PANTHER" id="PTHR22765:SF416">
    <property type="entry name" value="E3 UBIQUITIN-PROTEIN LIGASE GODZILLA"/>
    <property type="match status" value="1"/>
</dbReference>
<keyword evidence="1" id="KW-0862">Zinc</keyword>
<dbReference type="PANTHER" id="PTHR22765">
    <property type="entry name" value="RING FINGER AND PROTEASE ASSOCIATED DOMAIN-CONTAINING"/>
    <property type="match status" value="1"/>
</dbReference>
<feature type="compositionally biased region" description="Acidic residues" evidence="3">
    <location>
        <begin position="383"/>
        <end position="401"/>
    </location>
</feature>
<keyword evidence="2" id="KW-0175">Coiled coil</keyword>
<accession>A5E561</accession>
<evidence type="ECO:0000313" key="7">
    <source>
        <dbReference type="Proteomes" id="UP000001996"/>
    </source>
</evidence>
<evidence type="ECO:0000256" key="4">
    <source>
        <dbReference type="SAM" id="Phobius"/>
    </source>
</evidence>
<dbReference type="Pfam" id="PF13639">
    <property type="entry name" value="zf-RING_2"/>
    <property type="match status" value="1"/>
</dbReference>
<dbReference type="HOGENOM" id="CLU_032653_0_0_1"/>
<feature type="transmembrane region" description="Helical" evidence="4">
    <location>
        <begin position="63"/>
        <end position="88"/>
    </location>
</feature>
<dbReference type="GO" id="GO:0005737">
    <property type="term" value="C:cytoplasm"/>
    <property type="evidence" value="ECO:0007669"/>
    <property type="project" value="TreeGrafter"/>
</dbReference>
<evidence type="ECO:0000256" key="1">
    <source>
        <dbReference type="PROSITE-ProRule" id="PRU00175"/>
    </source>
</evidence>
<keyword evidence="1" id="KW-0863">Zinc-finger</keyword>
<gene>
    <name evidence="6" type="ORF">LELG_04750</name>
</gene>
<dbReference type="EMBL" id="CH981530">
    <property type="protein sequence ID" value="EDK46569.1"/>
    <property type="molecule type" value="Genomic_DNA"/>
</dbReference>
<dbReference type="OrthoDB" id="8062037at2759"/>
<keyword evidence="4" id="KW-1133">Transmembrane helix</keyword>
<evidence type="ECO:0000259" key="5">
    <source>
        <dbReference type="PROSITE" id="PS50089"/>
    </source>
</evidence>
<dbReference type="GO" id="GO:0008270">
    <property type="term" value="F:zinc ion binding"/>
    <property type="evidence" value="ECO:0007669"/>
    <property type="project" value="UniProtKB-KW"/>
</dbReference>
<feature type="coiled-coil region" evidence="2">
    <location>
        <begin position="262"/>
        <end position="289"/>
    </location>
</feature>
<organism evidence="6 7">
    <name type="scientific">Lodderomyces elongisporus (strain ATCC 11503 / CBS 2605 / JCM 1781 / NBRC 1676 / NRRL YB-4239)</name>
    <name type="common">Yeast</name>
    <name type="synonym">Saccharomyces elongisporus</name>
    <dbReference type="NCBI Taxonomy" id="379508"/>
    <lineage>
        <taxon>Eukaryota</taxon>
        <taxon>Fungi</taxon>
        <taxon>Dikarya</taxon>
        <taxon>Ascomycota</taxon>
        <taxon>Saccharomycotina</taxon>
        <taxon>Pichiomycetes</taxon>
        <taxon>Debaryomycetaceae</taxon>
        <taxon>Candida/Lodderomyces clade</taxon>
        <taxon>Lodderomyces</taxon>
    </lineage>
</organism>
<keyword evidence="7" id="KW-1185">Reference proteome</keyword>
<dbReference type="InterPro" id="IPR001841">
    <property type="entry name" value="Znf_RING"/>
</dbReference>
<dbReference type="KEGG" id="lel:PVL30_005482"/>
<dbReference type="InterPro" id="IPR013083">
    <property type="entry name" value="Znf_RING/FYVE/PHD"/>
</dbReference>
<feature type="compositionally biased region" description="Gly residues" evidence="3">
    <location>
        <begin position="470"/>
        <end position="479"/>
    </location>
</feature>
<dbReference type="AlphaFoldDB" id="A5E561"/>
<dbReference type="SUPFAM" id="SSF57850">
    <property type="entry name" value="RING/U-box"/>
    <property type="match status" value="1"/>
</dbReference>
<evidence type="ECO:0000256" key="3">
    <source>
        <dbReference type="SAM" id="MobiDB-lite"/>
    </source>
</evidence>
<dbReference type="SMART" id="SM00184">
    <property type="entry name" value="RING"/>
    <property type="match status" value="1"/>
</dbReference>
<dbReference type="InParanoid" id="A5E561"/>
<feature type="compositionally biased region" description="Acidic residues" evidence="3">
    <location>
        <begin position="494"/>
        <end position="516"/>
    </location>
</feature>
<evidence type="ECO:0000313" key="6">
    <source>
        <dbReference type="EMBL" id="EDK46569.1"/>
    </source>
</evidence>
<feature type="region of interest" description="Disordered" evidence="3">
    <location>
        <begin position="470"/>
        <end position="516"/>
    </location>
</feature>
<dbReference type="GO" id="GO:0006511">
    <property type="term" value="P:ubiquitin-dependent protein catabolic process"/>
    <property type="evidence" value="ECO:0007669"/>
    <property type="project" value="TreeGrafter"/>
</dbReference>
<evidence type="ECO:0000256" key="2">
    <source>
        <dbReference type="SAM" id="Coils"/>
    </source>
</evidence>
<name>A5E561_LODEL</name>
<dbReference type="eggNOG" id="KOG4628">
    <property type="taxonomic scope" value="Eukaryota"/>
</dbReference>
<reference evidence="6 7" key="1">
    <citation type="journal article" date="2009" name="Nature">
        <title>Evolution of pathogenicity and sexual reproduction in eight Candida genomes.</title>
        <authorList>
            <person name="Butler G."/>
            <person name="Rasmussen M.D."/>
            <person name="Lin M.F."/>
            <person name="Santos M.A."/>
            <person name="Sakthikumar S."/>
            <person name="Munro C.A."/>
            <person name="Rheinbay E."/>
            <person name="Grabherr M."/>
            <person name="Forche A."/>
            <person name="Reedy J.L."/>
            <person name="Agrafioti I."/>
            <person name="Arnaud M.B."/>
            <person name="Bates S."/>
            <person name="Brown A.J."/>
            <person name="Brunke S."/>
            <person name="Costanzo M.C."/>
            <person name="Fitzpatrick D.A."/>
            <person name="de Groot P.W."/>
            <person name="Harris D."/>
            <person name="Hoyer L.L."/>
            <person name="Hube B."/>
            <person name="Klis F.M."/>
            <person name="Kodira C."/>
            <person name="Lennard N."/>
            <person name="Logue M.E."/>
            <person name="Martin R."/>
            <person name="Neiman A.M."/>
            <person name="Nikolaou E."/>
            <person name="Quail M.A."/>
            <person name="Quinn J."/>
            <person name="Santos M.C."/>
            <person name="Schmitzberger F.F."/>
            <person name="Sherlock G."/>
            <person name="Shah P."/>
            <person name="Silverstein K.A."/>
            <person name="Skrzypek M.S."/>
            <person name="Soll D."/>
            <person name="Staggs R."/>
            <person name="Stansfield I."/>
            <person name="Stumpf M.P."/>
            <person name="Sudbery P.E."/>
            <person name="Srikantha T."/>
            <person name="Zeng Q."/>
            <person name="Berman J."/>
            <person name="Berriman M."/>
            <person name="Heitman J."/>
            <person name="Gow N.A."/>
            <person name="Lorenz M.C."/>
            <person name="Birren B.W."/>
            <person name="Kellis M."/>
            <person name="Cuomo C.A."/>
        </authorList>
    </citation>
    <scope>NUCLEOTIDE SEQUENCE [LARGE SCALE GENOMIC DNA]</scope>
    <source>
        <strain evidence="7">ATCC 11503 / BCRC 21390 / CBS 2605 / JCM 1781 / NBRC 1676 / NRRL YB-4239</strain>
    </source>
</reference>
<feature type="region of interest" description="Disordered" evidence="3">
    <location>
        <begin position="382"/>
        <end position="405"/>
    </location>
</feature>
<protein>
    <recommendedName>
        <fullName evidence="5">RING-type domain-containing protein</fullName>
    </recommendedName>
</protein>
<dbReference type="GeneID" id="5231089"/>
<dbReference type="Gene3D" id="3.30.40.10">
    <property type="entry name" value="Zinc/RING finger domain, C3HC4 (zinc finger)"/>
    <property type="match status" value="1"/>
</dbReference>
<feature type="region of interest" description="Disordered" evidence="3">
    <location>
        <begin position="632"/>
        <end position="681"/>
    </location>
</feature>
<dbReference type="VEuPathDB" id="FungiDB:LELG_04750"/>
<feature type="domain" description="RING-type" evidence="5">
    <location>
        <begin position="414"/>
        <end position="456"/>
    </location>
</feature>
<proteinExistence type="predicted"/>
<keyword evidence="1" id="KW-0479">Metal-binding</keyword>
<dbReference type="InterPro" id="IPR051826">
    <property type="entry name" value="E3_ubiquitin-ligase_domain"/>
</dbReference>
<dbReference type="Proteomes" id="UP000001996">
    <property type="component" value="Unassembled WGS sequence"/>
</dbReference>
<dbReference type="CDD" id="cd16473">
    <property type="entry name" value="RING-H2_RNF103"/>
    <property type="match status" value="1"/>
</dbReference>
<feature type="compositionally biased region" description="Polar residues" evidence="3">
    <location>
        <begin position="640"/>
        <end position="655"/>
    </location>
</feature>
<dbReference type="GO" id="GO:0061630">
    <property type="term" value="F:ubiquitin protein ligase activity"/>
    <property type="evidence" value="ECO:0007669"/>
    <property type="project" value="TreeGrafter"/>
</dbReference>
<keyword evidence="4" id="KW-0812">Transmembrane</keyword>
<keyword evidence="4" id="KW-0472">Membrane</keyword>
<dbReference type="PROSITE" id="PS50089">
    <property type="entry name" value="ZF_RING_2"/>
    <property type="match status" value="1"/>
</dbReference>